<dbReference type="EMBL" id="CAFBPW010000140">
    <property type="protein sequence ID" value="CAB5036140.1"/>
    <property type="molecule type" value="Genomic_DNA"/>
</dbReference>
<comment type="similarity">
    <text evidence="1">Belongs to the polysaccharide synthase family.</text>
</comment>
<dbReference type="InterPro" id="IPR051203">
    <property type="entry name" value="Polysaccharide_Synthase-Rel"/>
</dbReference>
<evidence type="ECO:0000313" key="6">
    <source>
        <dbReference type="EMBL" id="CAB5036140.1"/>
    </source>
</evidence>
<dbReference type="EMBL" id="CAFBOG010000084">
    <property type="protein sequence ID" value="CAB4980989.1"/>
    <property type="molecule type" value="Genomic_DNA"/>
</dbReference>
<dbReference type="PANTHER" id="PTHR43318">
    <property type="entry name" value="UDP-N-ACETYLGLUCOSAMINE 4,6-DEHYDRATASE"/>
    <property type="match status" value="1"/>
</dbReference>
<feature type="transmembrane region" description="Helical" evidence="2">
    <location>
        <begin position="78"/>
        <end position="95"/>
    </location>
</feature>
<dbReference type="SUPFAM" id="SSF51735">
    <property type="entry name" value="NAD(P)-binding Rossmann-fold domains"/>
    <property type="match status" value="2"/>
</dbReference>
<sequence length="606" mass="66025">MNEILTKYRFALQATFDCGAWMLGLWLATLLRYELQFGAVDTLGVLALGSIAMVAQVVLGRLGGLYVHRWRYGTFDEIVGTLKVVAMVTVLVAAADAFSPGVRPVPVSAAIVSGFVALAIMCIGRLVWRQKLEKWTRVESDDRLPIIVIGAGSGGLQVITAMIKSGPYHPVAVIDDNPDLRNLRIKGVKVGGDRSSLAQIVEQTGAKHIIIAIPSASGEFIRDVAKRADELELRTLILPPVDEMFGIGVNLGDIRPLTEADLLGRRELSLDIESVAGYLTGKRVLVTGAGGSIGSELCRQIHRFAPESLVMLDRDESALQAVQISIEGRGLLDSRDLVVCCIRDSDRLRQVFEEHRPEVVFHAAALKHLPLLEMHAEEGWKTNVWGTQNLLELAGEFGVDRFVNISTDKAADASSVLGQTKRIAEQLTSHAGKEHSGTYLSVRFGNVLGSRGSVLPLFREQIAQGGPITVTHPEVTRFFMTIPEACELVIQAGALSHDGEVLVLDMGEPVKIADLARRLIAECDRQVEIVYTGLRPGEKMHEVLFSPTELPSASEHPMIQRVEVPSMSPTVAALKDPFLVDPVIDVRSSRYNFSSDPRSGTEKESA</sequence>
<dbReference type="InterPro" id="IPR003869">
    <property type="entry name" value="Polysac_CapD-like"/>
</dbReference>
<feature type="transmembrane region" description="Helical" evidence="2">
    <location>
        <begin position="12"/>
        <end position="31"/>
    </location>
</feature>
<dbReference type="Gene3D" id="3.40.50.720">
    <property type="entry name" value="NAD(P)-binding Rossmann-like Domain"/>
    <property type="match status" value="2"/>
</dbReference>
<dbReference type="EMBL" id="CAFBQW010000220">
    <property type="protein sequence ID" value="CAB5068721.1"/>
    <property type="molecule type" value="Genomic_DNA"/>
</dbReference>
<feature type="domain" description="Polysaccharide biosynthesis protein CapD-like" evidence="3">
    <location>
        <begin position="284"/>
        <end position="562"/>
    </location>
</feature>
<reference evidence="5" key="1">
    <citation type="submission" date="2020-05" db="EMBL/GenBank/DDBJ databases">
        <authorList>
            <person name="Chiriac C."/>
            <person name="Salcher M."/>
            <person name="Ghai R."/>
            <person name="Kavagutti S V."/>
        </authorList>
    </citation>
    <scope>NUCLEOTIDE SEQUENCE</scope>
</reference>
<proteinExistence type="inferred from homology"/>
<dbReference type="AlphaFoldDB" id="A0A6J7MQZ4"/>
<keyword evidence="2" id="KW-1133">Transmembrane helix</keyword>
<accession>A0A6J7MQZ4</accession>
<dbReference type="Pfam" id="PF02719">
    <property type="entry name" value="Polysacc_synt_2"/>
    <property type="match status" value="1"/>
</dbReference>
<keyword evidence="2" id="KW-0812">Transmembrane</keyword>
<evidence type="ECO:0000256" key="2">
    <source>
        <dbReference type="SAM" id="Phobius"/>
    </source>
</evidence>
<organism evidence="5">
    <name type="scientific">freshwater metagenome</name>
    <dbReference type="NCBI Taxonomy" id="449393"/>
    <lineage>
        <taxon>unclassified sequences</taxon>
        <taxon>metagenomes</taxon>
        <taxon>ecological metagenomes</taxon>
    </lineage>
</organism>
<evidence type="ECO:0000256" key="1">
    <source>
        <dbReference type="ARBA" id="ARBA00007430"/>
    </source>
</evidence>
<keyword evidence="2" id="KW-0472">Membrane</keyword>
<evidence type="ECO:0000313" key="7">
    <source>
        <dbReference type="EMBL" id="CAB5068721.1"/>
    </source>
</evidence>
<feature type="transmembrane region" description="Helical" evidence="2">
    <location>
        <begin position="107"/>
        <end position="128"/>
    </location>
</feature>
<feature type="transmembrane region" description="Helical" evidence="2">
    <location>
        <begin position="43"/>
        <end position="66"/>
    </location>
</feature>
<evidence type="ECO:0000313" key="5">
    <source>
        <dbReference type="EMBL" id="CAB4980989.1"/>
    </source>
</evidence>
<evidence type="ECO:0000313" key="4">
    <source>
        <dbReference type="EMBL" id="CAB4690298.1"/>
    </source>
</evidence>
<dbReference type="PANTHER" id="PTHR43318:SF1">
    <property type="entry name" value="POLYSACCHARIDE BIOSYNTHESIS PROTEIN EPSC-RELATED"/>
    <property type="match status" value="1"/>
</dbReference>
<name>A0A6J7MQZ4_9ZZZZ</name>
<dbReference type="Pfam" id="PF13727">
    <property type="entry name" value="CoA_binding_3"/>
    <property type="match status" value="1"/>
</dbReference>
<protein>
    <submittedName>
        <fullName evidence="5">Unannotated protein</fullName>
    </submittedName>
</protein>
<dbReference type="InterPro" id="IPR036291">
    <property type="entry name" value="NAD(P)-bd_dom_sf"/>
</dbReference>
<evidence type="ECO:0000259" key="3">
    <source>
        <dbReference type="Pfam" id="PF02719"/>
    </source>
</evidence>
<dbReference type="EMBL" id="CAEZXS010000027">
    <property type="protein sequence ID" value="CAB4690298.1"/>
    <property type="molecule type" value="Genomic_DNA"/>
</dbReference>
<dbReference type="CDD" id="cd05237">
    <property type="entry name" value="UDP_invert_4-6DH_SDR_e"/>
    <property type="match status" value="1"/>
</dbReference>
<gene>
    <name evidence="4" type="ORF">UFOPK2582_00368</name>
    <name evidence="5" type="ORF">UFOPK3914_01023</name>
    <name evidence="6" type="ORF">UFOPK4173_01202</name>
    <name evidence="7" type="ORF">UFOPK4354_01612</name>
</gene>